<keyword evidence="14" id="KW-1185">Reference proteome</keyword>
<evidence type="ECO:0000256" key="11">
    <source>
        <dbReference type="PIRSR" id="PIRSR006268-2"/>
    </source>
</evidence>
<dbReference type="Gene3D" id="3.10.520.10">
    <property type="entry name" value="ApbE-like domains"/>
    <property type="match status" value="1"/>
</dbReference>
<dbReference type="GO" id="GO:0046872">
    <property type="term" value="F:metal ion binding"/>
    <property type="evidence" value="ECO:0007669"/>
    <property type="project" value="UniProtKB-UniRule"/>
</dbReference>
<evidence type="ECO:0000313" key="13">
    <source>
        <dbReference type="EMBL" id="RMB56346.1"/>
    </source>
</evidence>
<comment type="catalytic activity">
    <reaction evidence="9 10 12">
        <text>L-threonyl-[protein] + FAD = FMN-L-threonyl-[protein] + AMP + H(+)</text>
        <dbReference type="Rhea" id="RHEA:36847"/>
        <dbReference type="Rhea" id="RHEA-COMP:11060"/>
        <dbReference type="Rhea" id="RHEA-COMP:11061"/>
        <dbReference type="ChEBI" id="CHEBI:15378"/>
        <dbReference type="ChEBI" id="CHEBI:30013"/>
        <dbReference type="ChEBI" id="CHEBI:57692"/>
        <dbReference type="ChEBI" id="CHEBI:74257"/>
        <dbReference type="ChEBI" id="CHEBI:456215"/>
        <dbReference type="EC" id="2.7.1.180"/>
    </reaction>
</comment>
<keyword evidence="5 10" id="KW-0479">Metal-binding</keyword>
<dbReference type="Proteomes" id="UP000281985">
    <property type="component" value="Unassembled WGS sequence"/>
</dbReference>
<dbReference type="PANTHER" id="PTHR30040:SF2">
    <property type="entry name" value="FAD:PROTEIN FMN TRANSFERASE"/>
    <property type="match status" value="1"/>
</dbReference>
<dbReference type="AlphaFoldDB" id="A0A3M0GGA0"/>
<comment type="subcellular location">
    <subcellularLocation>
        <location evidence="12">Cell inner membrane</location>
        <topology evidence="12">Lipid-anchor</topology>
        <orientation evidence="12">Periplasmic side</orientation>
    </subcellularLocation>
</comment>
<comment type="caution">
    <text evidence="13">The sequence shown here is derived from an EMBL/GenBank/DDBJ whole genome shotgun (WGS) entry which is preliminary data.</text>
</comment>
<dbReference type="PANTHER" id="PTHR30040">
    <property type="entry name" value="THIAMINE BIOSYNTHESIS LIPOPROTEIN APBE"/>
    <property type="match status" value="1"/>
</dbReference>
<organism evidence="13 14">
    <name type="scientific">Dokdonia sinensis</name>
    <dbReference type="NCBI Taxonomy" id="2479847"/>
    <lineage>
        <taxon>Bacteria</taxon>
        <taxon>Pseudomonadati</taxon>
        <taxon>Bacteroidota</taxon>
        <taxon>Flavobacteriia</taxon>
        <taxon>Flavobacteriales</taxon>
        <taxon>Flavobacteriaceae</taxon>
        <taxon>Dokdonia</taxon>
    </lineage>
</organism>
<dbReference type="InterPro" id="IPR003374">
    <property type="entry name" value="ApbE-like_sf"/>
</dbReference>
<dbReference type="GO" id="GO:0005886">
    <property type="term" value="C:plasma membrane"/>
    <property type="evidence" value="ECO:0007669"/>
    <property type="project" value="UniProtKB-SubCell"/>
</dbReference>
<evidence type="ECO:0000256" key="3">
    <source>
        <dbReference type="ARBA" id="ARBA00022630"/>
    </source>
</evidence>
<sequence length="337" mass="37067">MRYFLYLLVLTLFSCNKEKTSDEITIRGEAFGTTYAVKYYGNVDDAPIIQKSIDSVVTVVNQSMSTYIEDSDISKINRGDSTIVVDEMFRDVFTLSRKLYQTTSHYFDPTVGTLRNAYGFGDTKPLAEIDSTRLDSMMQYVGFDKVELKADGTISKQYPEIYFDFNAVAKGYGIDRIAIYLEAKNKADYLIELGGEIRARGKNQTSGKPWSVGVESIDSKLTDRSSSILVGLSDVSMASSGNYRKNRVDELTGKEYVHTINPLTGSAEKSDVLSATVIAKDCATADAYATAFMAMGLERSKSLLAALDGIEAYLVFAGEGNTKGTYATAGFEKLIVD</sequence>
<dbReference type="PIRSF" id="PIRSF006268">
    <property type="entry name" value="ApbE"/>
    <property type="match status" value="1"/>
</dbReference>
<dbReference type="OrthoDB" id="9778595at2"/>
<keyword evidence="4 10" id="KW-0808">Transferase</keyword>
<dbReference type="EMBL" id="REFV01000018">
    <property type="protein sequence ID" value="RMB56346.1"/>
    <property type="molecule type" value="Genomic_DNA"/>
</dbReference>
<dbReference type="RefSeq" id="WP_121918486.1">
    <property type="nucleotide sequence ID" value="NZ_REFV01000018.1"/>
</dbReference>
<feature type="binding site" evidence="11">
    <location>
        <position position="286"/>
    </location>
    <ligand>
        <name>Mg(2+)</name>
        <dbReference type="ChEBI" id="CHEBI:18420"/>
    </ligand>
</feature>
<comment type="similarity">
    <text evidence="10 12">Belongs to the ApbE family.</text>
</comment>
<name>A0A3M0GGA0_9FLAO</name>
<feature type="binding site" evidence="11">
    <location>
        <position position="167"/>
    </location>
    <ligand>
        <name>Mg(2+)</name>
        <dbReference type="ChEBI" id="CHEBI:18420"/>
    </ligand>
</feature>
<dbReference type="PROSITE" id="PS51257">
    <property type="entry name" value="PROKAR_LIPOPROTEIN"/>
    <property type="match status" value="1"/>
</dbReference>
<dbReference type="Pfam" id="PF02424">
    <property type="entry name" value="ApbE"/>
    <property type="match status" value="1"/>
</dbReference>
<feature type="binding site" evidence="11">
    <location>
        <position position="290"/>
    </location>
    <ligand>
        <name>Mg(2+)</name>
        <dbReference type="ChEBI" id="CHEBI:18420"/>
    </ligand>
</feature>
<proteinExistence type="inferred from homology"/>
<keyword evidence="3 10" id="KW-0285">Flavoprotein</keyword>
<keyword evidence="12" id="KW-1003">Cell membrane</keyword>
<evidence type="ECO:0000256" key="7">
    <source>
        <dbReference type="ARBA" id="ARBA00022842"/>
    </source>
</evidence>
<evidence type="ECO:0000256" key="6">
    <source>
        <dbReference type="ARBA" id="ARBA00022827"/>
    </source>
</evidence>
<evidence type="ECO:0000256" key="4">
    <source>
        <dbReference type="ARBA" id="ARBA00022679"/>
    </source>
</evidence>
<dbReference type="EC" id="2.7.1.180" evidence="1 10"/>
<evidence type="ECO:0000313" key="14">
    <source>
        <dbReference type="Proteomes" id="UP000281985"/>
    </source>
</evidence>
<evidence type="ECO:0000256" key="10">
    <source>
        <dbReference type="PIRNR" id="PIRNR006268"/>
    </source>
</evidence>
<evidence type="ECO:0000256" key="12">
    <source>
        <dbReference type="RuleBase" id="RU363002"/>
    </source>
</evidence>
<dbReference type="GO" id="GO:0016740">
    <property type="term" value="F:transferase activity"/>
    <property type="evidence" value="ECO:0007669"/>
    <property type="project" value="UniProtKB-UniRule"/>
</dbReference>
<evidence type="ECO:0000256" key="5">
    <source>
        <dbReference type="ARBA" id="ARBA00022723"/>
    </source>
</evidence>
<keyword evidence="12" id="KW-0997">Cell inner membrane</keyword>
<evidence type="ECO:0000256" key="9">
    <source>
        <dbReference type="ARBA" id="ARBA00048540"/>
    </source>
</evidence>
<keyword evidence="6 10" id="KW-0274">FAD</keyword>
<accession>A0A3M0GGA0</accession>
<comment type="cofactor">
    <cofactor evidence="11">
        <name>Mg(2+)</name>
        <dbReference type="ChEBI" id="CHEBI:18420"/>
    </cofactor>
    <cofactor evidence="11">
        <name>Mn(2+)</name>
        <dbReference type="ChEBI" id="CHEBI:29035"/>
    </cofactor>
    <text evidence="11">Magnesium. Can also use manganese.</text>
</comment>
<keyword evidence="7 10" id="KW-0460">Magnesium</keyword>
<evidence type="ECO:0000256" key="8">
    <source>
        <dbReference type="ARBA" id="ARBA00031306"/>
    </source>
</evidence>
<evidence type="ECO:0000256" key="1">
    <source>
        <dbReference type="ARBA" id="ARBA00011955"/>
    </source>
</evidence>
<reference evidence="13 14" key="1">
    <citation type="submission" date="2018-10" db="EMBL/GenBank/DDBJ databases">
        <title>Dokdonia luteus sp. nov., isolated from sea water.</title>
        <authorList>
            <person name="Zhou L.Y."/>
            <person name="Du Z.J."/>
        </authorList>
    </citation>
    <scope>NUCLEOTIDE SEQUENCE [LARGE SCALE GENOMIC DNA]</scope>
    <source>
        <strain evidence="13 14">SH27</strain>
    </source>
</reference>
<gene>
    <name evidence="13" type="ORF">EAX61_14770</name>
</gene>
<dbReference type="InterPro" id="IPR024932">
    <property type="entry name" value="ApbE"/>
</dbReference>
<keyword evidence="12" id="KW-0472">Membrane</keyword>
<evidence type="ECO:0000256" key="2">
    <source>
        <dbReference type="ARBA" id="ARBA00016337"/>
    </source>
</evidence>
<dbReference type="SUPFAM" id="SSF143631">
    <property type="entry name" value="ApbE-like"/>
    <property type="match status" value="1"/>
</dbReference>
<comment type="function">
    <text evidence="12">Flavin transferase that catalyzes the transfer of the FMN moiety of FAD and its covalent binding to the hydroxyl group of a threonine residue in a target flavoprotein.</text>
</comment>
<keyword evidence="12" id="KW-0449">Lipoprotein</keyword>
<protein>
    <recommendedName>
        <fullName evidence="2 10">FAD:protein FMN transferase</fullName>
        <ecNumber evidence="1 10">2.7.1.180</ecNumber>
    </recommendedName>
    <alternativeName>
        <fullName evidence="8 10">Flavin transferase</fullName>
    </alternativeName>
</protein>